<evidence type="ECO:0000313" key="1">
    <source>
        <dbReference type="EMBL" id="CAG5122632.1"/>
    </source>
</evidence>
<reference evidence="1" key="1">
    <citation type="submission" date="2021-04" db="EMBL/GenBank/DDBJ databases">
        <authorList>
            <consortium name="Molecular Ecology Group"/>
        </authorList>
    </citation>
    <scope>NUCLEOTIDE SEQUENCE</scope>
</reference>
<name>A0A8S3Z5X7_9EUPU</name>
<organism evidence="1 2">
    <name type="scientific">Candidula unifasciata</name>
    <dbReference type="NCBI Taxonomy" id="100452"/>
    <lineage>
        <taxon>Eukaryota</taxon>
        <taxon>Metazoa</taxon>
        <taxon>Spiralia</taxon>
        <taxon>Lophotrochozoa</taxon>
        <taxon>Mollusca</taxon>
        <taxon>Gastropoda</taxon>
        <taxon>Heterobranchia</taxon>
        <taxon>Euthyneura</taxon>
        <taxon>Panpulmonata</taxon>
        <taxon>Eupulmonata</taxon>
        <taxon>Stylommatophora</taxon>
        <taxon>Helicina</taxon>
        <taxon>Helicoidea</taxon>
        <taxon>Geomitridae</taxon>
        <taxon>Candidula</taxon>
    </lineage>
</organism>
<comment type="caution">
    <text evidence="1">The sequence shown here is derived from an EMBL/GenBank/DDBJ whole genome shotgun (WGS) entry which is preliminary data.</text>
</comment>
<feature type="non-terminal residue" evidence="1">
    <location>
        <position position="1"/>
    </location>
</feature>
<accession>A0A8S3Z5X7</accession>
<dbReference type="Proteomes" id="UP000678393">
    <property type="component" value="Unassembled WGS sequence"/>
</dbReference>
<dbReference type="AlphaFoldDB" id="A0A8S3Z5X7"/>
<proteinExistence type="predicted"/>
<evidence type="ECO:0000313" key="2">
    <source>
        <dbReference type="Proteomes" id="UP000678393"/>
    </source>
</evidence>
<dbReference type="EMBL" id="CAJHNH020001335">
    <property type="protein sequence ID" value="CAG5122632.1"/>
    <property type="molecule type" value="Genomic_DNA"/>
</dbReference>
<protein>
    <submittedName>
        <fullName evidence="1">Uncharacterized protein</fullName>
    </submittedName>
</protein>
<sequence length="65" mass="7796">SLITVLFCNINTMSYTLRVDYLIKDRVKYHHLTDVIINYKHITEDRVKYHHLTDSSVNYHQVTES</sequence>
<feature type="non-terminal residue" evidence="1">
    <location>
        <position position="65"/>
    </location>
</feature>
<keyword evidence="2" id="KW-1185">Reference proteome</keyword>
<gene>
    <name evidence="1" type="ORF">CUNI_LOCUS8190</name>
</gene>